<gene>
    <name evidence="1" type="ORF">KI659_18035</name>
</gene>
<dbReference type="RefSeq" id="WP_213946786.1">
    <property type="nucleotide sequence ID" value="NZ_JAHCMY010000024.1"/>
</dbReference>
<proteinExistence type="predicted"/>
<reference evidence="1 2" key="1">
    <citation type="submission" date="2021-05" db="EMBL/GenBank/DDBJ databases">
        <authorList>
            <person name="Zhang Z.D."/>
            <person name="Osman G."/>
        </authorList>
    </citation>
    <scope>NUCLEOTIDE SEQUENCE [LARGE SCALE GENOMIC DNA]</scope>
    <source>
        <strain evidence="1 2">KCTC 32217</strain>
    </source>
</reference>
<evidence type="ECO:0000313" key="1">
    <source>
        <dbReference type="EMBL" id="MBS9525926.1"/>
    </source>
</evidence>
<sequence length="140" mass="16349">MKFENSFVEYENQTKVLGVKAHQLKTELANLEANYKEYLEGFSTTVDEISTSLKEYSMDVCFRNKITDSNWTLTFCMDNNFDVIYIIENTYGIDSIECKISVDKLREEINNLEILGSFIHHIVKNRNNKSASKDLSMYFK</sequence>
<accession>A0AAP2CM95</accession>
<organism evidence="1 2">
    <name type="scientific">Litoribacter ruber</name>
    <dbReference type="NCBI Taxonomy" id="702568"/>
    <lineage>
        <taxon>Bacteria</taxon>
        <taxon>Pseudomonadati</taxon>
        <taxon>Bacteroidota</taxon>
        <taxon>Cytophagia</taxon>
        <taxon>Cytophagales</taxon>
        <taxon>Cyclobacteriaceae</taxon>
        <taxon>Litoribacter</taxon>
    </lineage>
</organism>
<dbReference type="Proteomes" id="UP001319104">
    <property type="component" value="Unassembled WGS sequence"/>
</dbReference>
<comment type="caution">
    <text evidence="1">The sequence shown here is derived from an EMBL/GenBank/DDBJ whole genome shotgun (WGS) entry which is preliminary data.</text>
</comment>
<dbReference type="AlphaFoldDB" id="A0AAP2CM95"/>
<name>A0AAP2CM95_9BACT</name>
<dbReference type="EMBL" id="JAHCMY010000024">
    <property type="protein sequence ID" value="MBS9525926.1"/>
    <property type="molecule type" value="Genomic_DNA"/>
</dbReference>
<protein>
    <submittedName>
        <fullName evidence="1">Uncharacterized protein</fullName>
    </submittedName>
</protein>
<evidence type="ECO:0000313" key="2">
    <source>
        <dbReference type="Proteomes" id="UP001319104"/>
    </source>
</evidence>
<keyword evidence="2" id="KW-1185">Reference proteome</keyword>